<evidence type="ECO:0000313" key="10">
    <source>
        <dbReference type="EMBL" id="EGL39877.1"/>
    </source>
</evidence>
<evidence type="ECO:0000256" key="4">
    <source>
        <dbReference type="ARBA" id="ARBA00022692"/>
    </source>
</evidence>
<gene>
    <name evidence="10" type="ORF">HMPREF1039_0411</name>
</gene>
<dbReference type="PANTHER" id="PTHR43840:SF15">
    <property type="entry name" value="MITOCHONDRIAL METAL TRANSPORTER 1-RELATED"/>
    <property type="match status" value="1"/>
</dbReference>
<dbReference type="Pfam" id="PF16916">
    <property type="entry name" value="ZT_dimer"/>
    <property type="match status" value="1"/>
</dbReference>
<dbReference type="SUPFAM" id="SSF161111">
    <property type="entry name" value="Cation efflux protein transmembrane domain-like"/>
    <property type="match status" value="1"/>
</dbReference>
<keyword evidence="6 7" id="KW-0472">Membrane</keyword>
<dbReference type="InterPro" id="IPR027470">
    <property type="entry name" value="Cation_efflux_CTD"/>
</dbReference>
<comment type="subcellular location">
    <subcellularLocation>
        <location evidence="1">Membrane</location>
        <topology evidence="1">Multi-pass membrane protein</topology>
    </subcellularLocation>
</comment>
<comment type="similarity">
    <text evidence="2">Belongs to the cation diffusion facilitator (CDF) transporter (TC 2.A.4) family.</text>
</comment>
<evidence type="ECO:0000256" key="2">
    <source>
        <dbReference type="ARBA" id="ARBA00008114"/>
    </source>
</evidence>
<keyword evidence="4 7" id="KW-0812">Transmembrane</keyword>
<evidence type="ECO:0000259" key="8">
    <source>
        <dbReference type="Pfam" id="PF01545"/>
    </source>
</evidence>
<proteinExistence type="inferred from homology"/>
<feature type="transmembrane region" description="Helical" evidence="7">
    <location>
        <begin position="25"/>
        <end position="47"/>
    </location>
</feature>
<dbReference type="Proteomes" id="UP000004018">
    <property type="component" value="Unassembled WGS sequence"/>
</dbReference>
<reference evidence="10 11" key="1">
    <citation type="submission" date="2011-04" db="EMBL/GenBank/DDBJ databases">
        <authorList>
            <person name="Harkins D.M."/>
            <person name="Madupu R."/>
            <person name="Durkin A.S."/>
            <person name="Torralba M."/>
            <person name="Methe B."/>
            <person name="Sutton G.G."/>
            <person name="Nelson K.E."/>
        </authorList>
    </citation>
    <scope>NUCLEOTIDE SEQUENCE [LARGE SCALE GENOMIC DNA]</scope>
    <source>
        <strain evidence="10 11">UPII 199-6</strain>
    </source>
</reference>
<dbReference type="SUPFAM" id="SSF160240">
    <property type="entry name" value="Cation efflux protein cytoplasmic domain-like"/>
    <property type="match status" value="1"/>
</dbReference>
<dbReference type="NCBIfam" id="TIGR01297">
    <property type="entry name" value="CDF"/>
    <property type="match status" value="1"/>
</dbReference>
<organism evidence="10 11">
    <name type="scientific">Megasphaera lornae</name>
    <dbReference type="NCBI Taxonomy" id="1000568"/>
    <lineage>
        <taxon>Bacteria</taxon>
        <taxon>Bacillati</taxon>
        <taxon>Bacillota</taxon>
        <taxon>Negativicutes</taxon>
        <taxon>Veillonellales</taxon>
        <taxon>Veillonellaceae</taxon>
        <taxon>Megasphaera</taxon>
    </lineage>
</organism>
<dbReference type="InterPro" id="IPR027469">
    <property type="entry name" value="Cation_efflux_TMD_sf"/>
</dbReference>
<keyword evidence="5 7" id="KW-1133">Transmembrane helix</keyword>
<dbReference type="RefSeq" id="WP_007391249.1">
    <property type="nucleotide sequence ID" value="NZ_AFIJ01000032.1"/>
</dbReference>
<feature type="transmembrane region" description="Helical" evidence="7">
    <location>
        <begin position="131"/>
        <end position="151"/>
    </location>
</feature>
<accession>A0ABP2L4C7</accession>
<dbReference type="PANTHER" id="PTHR43840">
    <property type="entry name" value="MITOCHONDRIAL METAL TRANSPORTER 1-RELATED"/>
    <property type="match status" value="1"/>
</dbReference>
<keyword evidence="3" id="KW-0813">Transport</keyword>
<name>A0ABP2L4C7_9FIRM</name>
<evidence type="ECO:0000256" key="6">
    <source>
        <dbReference type="ARBA" id="ARBA00023136"/>
    </source>
</evidence>
<protein>
    <submittedName>
        <fullName evidence="10">Cation diffusion facilitator family transporter</fullName>
    </submittedName>
</protein>
<evidence type="ECO:0000256" key="5">
    <source>
        <dbReference type="ARBA" id="ARBA00022989"/>
    </source>
</evidence>
<evidence type="ECO:0000313" key="11">
    <source>
        <dbReference type="Proteomes" id="UP000004018"/>
    </source>
</evidence>
<dbReference type="InterPro" id="IPR036837">
    <property type="entry name" value="Cation_efflux_CTD_sf"/>
</dbReference>
<dbReference type="InterPro" id="IPR002524">
    <property type="entry name" value="Cation_efflux"/>
</dbReference>
<evidence type="ECO:0000259" key="9">
    <source>
        <dbReference type="Pfam" id="PF16916"/>
    </source>
</evidence>
<feature type="domain" description="Cation efflux protein transmembrane" evidence="8">
    <location>
        <begin position="31"/>
        <end position="223"/>
    </location>
</feature>
<dbReference type="InterPro" id="IPR050291">
    <property type="entry name" value="CDF_Transporter"/>
</dbReference>
<dbReference type="Gene3D" id="1.20.1510.10">
    <property type="entry name" value="Cation efflux protein transmembrane domain"/>
    <property type="match status" value="1"/>
</dbReference>
<dbReference type="Gene3D" id="3.30.70.1350">
    <property type="entry name" value="Cation efflux protein, cytoplasmic domain"/>
    <property type="match status" value="1"/>
</dbReference>
<comment type="caution">
    <text evidence="10">The sequence shown here is derived from an EMBL/GenBank/DDBJ whole genome shotgun (WGS) entry which is preliminary data.</text>
</comment>
<evidence type="ECO:0000256" key="3">
    <source>
        <dbReference type="ARBA" id="ARBA00022448"/>
    </source>
</evidence>
<feature type="domain" description="Cation efflux protein cytoplasmic" evidence="9">
    <location>
        <begin position="227"/>
        <end position="303"/>
    </location>
</feature>
<dbReference type="Pfam" id="PF01545">
    <property type="entry name" value="Cation_efflux"/>
    <property type="match status" value="1"/>
</dbReference>
<evidence type="ECO:0000256" key="1">
    <source>
        <dbReference type="ARBA" id="ARBA00004141"/>
    </source>
</evidence>
<keyword evidence="11" id="KW-1185">Reference proteome</keyword>
<feature type="transmembrane region" description="Helical" evidence="7">
    <location>
        <begin position="197"/>
        <end position="215"/>
    </location>
</feature>
<dbReference type="EMBL" id="AFIJ01000032">
    <property type="protein sequence ID" value="EGL39877.1"/>
    <property type="molecule type" value="Genomic_DNA"/>
</dbReference>
<evidence type="ECO:0000256" key="7">
    <source>
        <dbReference type="SAM" id="Phobius"/>
    </source>
</evidence>
<dbReference type="InterPro" id="IPR058533">
    <property type="entry name" value="Cation_efflux_TM"/>
</dbReference>
<feature type="transmembrane region" description="Helical" evidence="7">
    <location>
        <begin position="97"/>
        <end position="119"/>
    </location>
</feature>
<sequence length="403" mass="44885">MIKTIIQHTVPNYQEITDKKVRERYSIVGGILGIICNILLCLGKLGIGTYTGSIAIISDAFNNLSDMCSSVISILGAKLSNKPADAEHPFGHGRFEYLASLSIAILILIVGFSLCETSFHKFFQPIHVEQSYIGVFILLFSIAVKLWMYSYNTYIGKTIRSGVNLATAADSITDAVATGGVLLATLLQAYTTLPLDAVAGLLIGLLIMYTGFTIAKDVINILLGKAPDPQLVREITDCARACHYVTGVHEIRIHDYGPGRMFASMHVEIPDTTNLVEAHAVLDNLEDELQEKYNMEINLHMDPLCTNPQIITRVRHCLNEIIQTEFPRYETHHLRITAGMVRLNVICDLYVPPGELEIIPLSIIRLKINEALQQYDRNYHIFLDKVYELPKSPNSKVLSSPWG</sequence>